<evidence type="ECO:0000259" key="4">
    <source>
        <dbReference type="Pfam" id="PF00582"/>
    </source>
</evidence>
<dbReference type="InterPro" id="IPR006016">
    <property type="entry name" value="UspA"/>
</dbReference>
<evidence type="ECO:0000256" key="3">
    <source>
        <dbReference type="ARBA" id="ARBA00022840"/>
    </source>
</evidence>
<organism evidence="5 6">
    <name type="scientific">Arthrobacter ulcerisalmonis</name>
    <dbReference type="NCBI Taxonomy" id="2483813"/>
    <lineage>
        <taxon>Bacteria</taxon>
        <taxon>Bacillati</taxon>
        <taxon>Actinomycetota</taxon>
        <taxon>Actinomycetes</taxon>
        <taxon>Micrococcales</taxon>
        <taxon>Micrococcaceae</taxon>
        <taxon>Arthrobacter</taxon>
    </lineage>
</organism>
<reference evidence="5 6" key="1">
    <citation type="submission" date="2018-11" db="EMBL/GenBank/DDBJ databases">
        <authorList>
            <person name="Criscuolo A."/>
        </authorList>
    </citation>
    <scope>NUCLEOTIDE SEQUENCE [LARGE SCALE GENOMIC DNA]</scope>
    <source>
        <strain evidence="5">AT11b</strain>
    </source>
</reference>
<dbReference type="PRINTS" id="PR01438">
    <property type="entry name" value="UNVRSLSTRESS"/>
</dbReference>
<gene>
    <name evidence="5" type="ORF">PSET11_02884</name>
</gene>
<keyword evidence="2" id="KW-0547">Nucleotide-binding</keyword>
<dbReference type="AlphaFoldDB" id="A0A3P5XQR3"/>
<keyword evidence="3" id="KW-0067">ATP-binding</keyword>
<dbReference type="PANTHER" id="PTHR46268">
    <property type="entry name" value="STRESS RESPONSE PROTEIN NHAX"/>
    <property type="match status" value="1"/>
</dbReference>
<dbReference type="EMBL" id="UXAU01000038">
    <property type="protein sequence ID" value="VDC31177.1"/>
    <property type="molecule type" value="Genomic_DNA"/>
</dbReference>
<evidence type="ECO:0000313" key="5">
    <source>
        <dbReference type="EMBL" id="VDC31177.1"/>
    </source>
</evidence>
<protein>
    <submittedName>
        <fullName evidence="5">Universal stress protein/MT2061</fullName>
    </submittedName>
</protein>
<dbReference type="Gene3D" id="3.40.50.620">
    <property type="entry name" value="HUPs"/>
    <property type="match status" value="2"/>
</dbReference>
<dbReference type="InterPro" id="IPR006015">
    <property type="entry name" value="Universal_stress_UspA"/>
</dbReference>
<evidence type="ECO:0000256" key="1">
    <source>
        <dbReference type="ARBA" id="ARBA00008791"/>
    </source>
</evidence>
<name>A0A3P5XQR3_9MICC</name>
<evidence type="ECO:0000313" key="6">
    <source>
        <dbReference type="Proteomes" id="UP000280861"/>
    </source>
</evidence>
<proteinExistence type="inferred from homology"/>
<dbReference type="InterPro" id="IPR014729">
    <property type="entry name" value="Rossmann-like_a/b/a_fold"/>
</dbReference>
<comment type="similarity">
    <text evidence="1">Belongs to the universal stress protein A family.</text>
</comment>
<evidence type="ECO:0000256" key="2">
    <source>
        <dbReference type="ARBA" id="ARBA00022741"/>
    </source>
</evidence>
<accession>A0A3P5XQR3</accession>
<dbReference type="Pfam" id="PF00582">
    <property type="entry name" value="Usp"/>
    <property type="match status" value="1"/>
</dbReference>
<feature type="domain" description="UspA" evidence="4">
    <location>
        <begin position="119"/>
        <end position="257"/>
    </location>
</feature>
<sequence length="264" mass="27992">MHRAAALALPVLLVHAVDDRWVLDSVGYNDWIRESSVKFLAAAKDHATKTEPTVTLTTDLVSGGAGYALGKRSKKASIVVVGSGHGWPGGSLTDRALQVAAVARCPVAVIGQEDMTNRRGILVGVDGSEESTQAVAFAAAEADREGQELTVLHAFRTPDPWVSNGVQQKNFFEALTEEARVVLAETAAGLRASYPDLVVHQVLDTRHPAAEALIAAAATAHLLVIGSRGRGTFKRLFMGSTAHAVLTKLPCPTIVTRISHVKHS</sequence>
<dbReference type="Proteomes" id="UP000280861">
    <property type="component" value="Unassembled WGS sequence"/>
</dbReference>
<dbReference type="GO" id="GO:0005524">
    <property type="term" value="F:ATP binding"/>
    <property type="evidence" value="ECO:0007669"/>
    <property type="project" value="UniProtKB-KW"/>
</dbReference>
<dbReference type="SUPFAM" id="SSF52402">
    <property type="entry name" value="Adenine nucleotide alpha hydrolases-like"/>
    <property type="match status" value="2"/>
</dbReference>
<keyword evidence="6" id="KW-1185">Reference proteome</keyword>
<dbReference type="PANTHER" id="PTHR46268:SF27">
    <property type="entry name" value="UNIVERSAL STRESS PROTEIN RV2623"/>
    <property type="match status" value="1"/>
</dbReference>